<dbReference type="Pfam" id="PF12697">
    <property type="entry name" value="Abhydrolase_6"/>
    <property type="match status" value="1"/>
</dbReference>
<sequence>MIDVYCLPGTMCDERLWQRVLDFLPDNIRLIHIVIPEENVLDRMVAALVESLPKEPFHVIGFSLGGYLVSELARVVPERLLSAVMVSNVGTALPESEKAQRVQALNWVKKVGYKGIPKKKAMAMLAPDHREDGGLLECIKAMDEALGEPALLAQLEATLERRENFDVIKASGCDWLVLAGRYDQFVSPQAMVRLNALDNVTIHSVSNCGHMLPLEQPKWMANKLEQFLLAK</sequence>
<dbReference type="InterPro" id="IPR050266">
    <property type="entry name" value="AB_hydrolase_sf"/>
</dbReference>
<evidence type="ECO:0000259" key="1">
    <source>
        <dbReference type="Pfam" id="PF12697"/>
    </source>
</evidence>
<dbReference type="EMBL" id="JBHTMN010000012">
    <property type="protein sequence ID" value="MFD1383981.1"/>
    <property type="molecule type" value="Genomic_DNA"/>
</dbReference>
<reference evidence="3" key="1">
    <citation type="journal article" date="2019" name="Int. J. Syst. Evol. Microbiol.">
        <title>The Global Catalogue of Microorganisms (GCM) 10K type strain sequencing project: providing services to taxonomists for standard genome sequencing and annotation.</title>
        <authorList>
            <consortium name="The Broad Institute Genomics Platform"/>
            <consortium name="The Broad Institute Genome Sequencing Center for Infectious Disease"/>
            <person name="Wu L."/>
            <person name="Ma J."/>
        </authorList>
    </citation>
    <scope>NUCLEOTIDE SEQUENCE [LARGE SCALE GENOMIC DNA]</scope>
    <source>
        <strain evidence="3">JCM 30774</strain>
    </source>
</reference>
<accession>A0ABW4B446</accession>
<comment type="caution">
    <text evidence="2">The sequence shown here is derived from an EMBL/GenBank/DDBJ whole genome shotgun (WGS) entry which is preliminary data.</text>
</comment>
<dbReference type="SUPFAM" id="SSF53474">
    <property type="entry name" value="alpha/beta-Hydrolases"/>
    <property type="match status" value="1"/>
</dbReference>
<dbReference type="InterPro" id="IPR000073">
    <property type="entry name" value="AB_hydrolase_1"/>
</dbReference>
<proteinExistence type="predicted"/>
<dbReference type="Gene3D" id="3.40.50.1820">
    <property type="entry name" value="alpha/beta hydrolase"/>
    <property type="match status" value="1"/>
</dbReference>
<dbReference type="GO" id="GO:0016787">
    <property type="term" value="F:hydrolase activity"/>
    <property type="evidence" value="ECO:0007669"/>
    <property type="project" value="UniProtKB-KW"/>
</dbReference>
<evidence type="ECO:0000313" key="3">
    <source>
        <dbReference type="Proteomes" id="UP001597059"/>
    </source>
</evidence>
<keyword evidence="3" id="KW-1185">Reference proteome</keyword>
<keyword evidence="2" id="KW-0378">Hydrolase</keyword>
<gene>
    <name evidence="2" type="ORF">ACFQ45_11400</name>
</gene>
<dbReference type="Proteomes" id="UP001597059">
    <property type="component" value="Unassembled WGS sequence"/>
</dbReference>
<evidence type="ECO:0000313" key="2">
    <source>
        <dbReference type="EMBL" id="MFD1383981.1"/>
    </source>
</evidence>
<feature type="domain" description="AB hydrolase-1" evidence="1">
    <location>
        <begin position="43"/>
        <end position="221"/>
    </location>
</feature>
<dbReference type="InterPro" id="IPR029058">
    <property type="entry name" value="AB_hydrolase_fold"/>
</dbReference>
<name>A0ABW4B446_9GAMM</name>
<dbReference type="RefSeq" id="WP_377367762.1">
    <property type="nucleotide sequence ID" value="NZ_JBHTMN010000012.1"/>
</dbReference>
<dbReference type="PANTHER" id="PTHR43798">
    <property type="entry name" value="MONOACYLGLYCEROL LIPASE"/>
    <property type="match status" value="1"/>
</dbReference>
<organism evidence="2 3">
    <name type="scientific">Rhodanobacter aciditrophus</name>
    <dbReference type="NCBI Taxonomy" id="1623218"/>
    <lineage>
        <taxon>Bacteria</taxon>
        <taxon>Pseudomonadati</taxon>
        <taxon>Pseudomonadota</taxon>
        <taxon>Gammaproteobacteria</taxon>
        <taxon>Lysobacterales</taxon>
        <taxon>Rhodanobacteraceae</taxon>
        <taxon>Rhodanobacter</taxon>
    </lineage>
</organism>
<protein>
    <submittedName>
        <fullName evidence="2">Alpha/beta fold hydrolase</fullName>
    </submittedName>
</protein>